<accession>A0A6J7WT90</accession>
<name>A0A6J7WT90_9CAUD</name>
<reference evidence="1" key="1">
    <citation type="submission" date="2020-05" db="EMBL/GenBank/DDBJ databases">
        <authorList>
            <person name="Chiriac C."/>
            <person name="Salcher M."/>
            <person name="Ghai R."/>
            <person name="Kavagutti S V."/>
        </authorList>
    </citation>
    <scope>NUCLEOTIDE SEQUENCE</scope>
</reference>
<proteinExistence type="predicted"/>
<gene>
    <name evidence="1" type="ORF">UFOVP244_132</name>
</gene>
<evidence type="ECO:0000313" key="1">
    <source>
        <dbReference type="EMBL" id="CAB5221309.1"/>
    </source>
</evidence>
<sequence>MNDTVMRTTPWRSTKDRKKLSFGVNWYEALEGSGLCVTKRVGDKVLSLRARSWATRFDGAYWFSTWLIPCYENPKWIKEFARLKIIDSEVSVDQVEKELREKVPQYFAHEPTQIIGFNEVVVEDLLYLKGLEDQPFLVQYIDQDFLLATRWLWVQKLHWKAFFSRVIRVERGNKELADKIRYYKVKHYTK</sequence>
<dbReference type="EMBL" id="LR798292">
    <property type="protein sequence ID" value="CAB5221309.1"/>
    <property type="molecule type" value="Genomic_DNA"/>
</dbReference>
<protein>
    <submittedName>
        <fullName evidence="1">Uncharacterized protein</fullName>
    </submittedName>
</protein>
<organism evidence="1">
    <name type="scientific">uncultured Caudovirales phage</name>
    <dbReference type="NCBI Taxonomy" id="2100421"/>
    <lineage>
        <taxon>Viruses</taxon>
        <taxon>Duplodnaviria</taxon>
        <taxon>Heunggongvirae</taxon>
        <taxon>Uroviricota</taxon>
        <taxon>Caudoviricetes</taxon>
        <taxon>Peduoviridae</taxon>
        <taxon>Maltschvirus</taxon>
        <taxon>Maltschvirus maltsch</taxon>
    </lineage>
</organism>